<name>A0A820P9B8_9BILA</name>
<feature type="non-terminal residue" evidence="3">
    <location>
        <position position="1"/>
    </location>
</feature>
<protein>
    <recommendedName>
        <fullName evidence="2">Helix-turn-helix domain-containing protein</fullName>
    </recommendedName>
</protein>
<evidence type="ECO:0000313" key="3">
    <source>
        <dbReference type="EMBL" id="CAF4398491.1"/>
    </source>
</evidence>
<accession>A0A820P9B8</accession>
<sequence>SNTFLLSFLGALVLRKPGAGFDTQIYRKETFSGLITKWSSFVPKSYKYNAISSMVYRARRICSTYEALSTELDEIRDISFINGYPKAFVESVIRRQLNMQLTPPAIKPALDEIDTIVLRVPYYGKPSQIYGKRVAAAVAKQYPLYKVRVVYDVKGRIGQHFTNKDPIPTHLKSGVVYEATCPIC</sequence>
<proteinExistence type="predicted"/>
<keyword evidence="1" id="KW-0732">Signal</keyword>
<gene>
    <name evidence="3" type="ORF">KXQ929_LOCUS50883</name>
</gene>
<feature type="signal peptide" evidence="1">
    <location>
        <begin position="1"/>
        <end position="20"/>
    </location>
</feature>
<dbReference type="InterPro" id="IPR058912">
    <property type="entry name" value="HTH_animal"/>
</dbReference>
<dbReference type="Proteomes" id="UP000663868">
    <property type="component" value="Unassembled WGS sequence"/>
</dbReference>
<evidence type="ECO:0000313" key="4">
    <source>
        <dbReference type="Proteomes" id="UP000663868"/>
    </source>
</evidence>
<evidence type="ECO:0000259" key="2">
    <source>
        <dbReference type="Pfam" id="PF26215"/>
    </source>
</evidence>
<dbReference type="Pfam" id="PF26215">
    <property type="entry name" value="HTH_animal"/>
    <property type="match status" value="1"/>
</dbReference>
<dbReference type="AlphaFoldDB" id="A0A820P9B8"/>
<reference evidence="3" key="1">
    <citation type="submission" date="2021-02" db="EMBL/GenBank/DDBJ databases">
        <authorList>
            <person name="Nowell W R."/>
        </authorList>
    </citation>
    <scope>NUCLEOTIDE SEQUENCE</scope>
</reference>
<feature type="domain" description="Helix-turn-helix" evidence="2">
    <location>
        <begin position="35"/>
        <end position="93"/>
    </location>
</feature>
<feature type="non-terminal residue" evidence="3">
    <location>
        <position position="184"/>
    </location>
</feature>
<organism evidence="3 4">
    <name type="scientific">Adineta steineri</name>
    <dbReference type="NCBI Taxonomy" id="433720"/>
    <lineage>
        <taxon>Eukaryota</taxon>
        <taxon>Metazoa</taxon>
        <taxon>Spiralia</taxon>
        <taxon>Gnathifera</taxon>
        <taxon>Rotifera</taxon>
        <taxon>Eurotatoria</taxon>
        <taxon>Bdelloidea</taxon>
        <taxon>Adinetida</taxon>
        <taxon>Adinetidae</taxon>
        <taxon>Adineta</taxon>
    </lineage>
</organism>
<dbReference type="EMBL" id="CAJOBB010024143">
    <property type="protein sequence ID" value="CAF4398491.1"/>
    <property type="molecule type" value="Genomic_DNA"/>
</dbReference>
<comment type="caution">
    <text evidence="3">The sequence shown here is derived from an EMBL/GenBank/DDBJ whole genome shotgun (WGS) entry which is preliminary data.</text>
</comment>
<evidence type="ECO:0000256" key="1">
    <source>
        <dbReference type="SAM" id="SignalP"/>
    </source>
</evidence>
<feature type="chain" id="PRO_5033061388" description="Helix-turn-helix domain-containing protein" evidence="1">
    <location>
        <begin position="21"/>
        <end position="184"/>
    </location>
</feature>